<keyword evidence="3" id="KW-0804">Transcription</keyword>
<dbReference type="SUPFAM" id="SSF46785">
    <property type="entry name" value="Winged helix' DNA-binding domain"/>
    <property type="match status" value="1"/>
</dbReference>
<sequence>MGNSASFELEKNSPIPLYFQLKEDMIKKINNEEYKVNESLPSETQLMTMYGVSRTTVRQAIDLLVNEGYLEKRRGVGTFVAKPNLNQWDLAELRSFNEIAGLQGLAARTELLSMQRVKANEAIKGVFGEGHSSYYKLERLRFIENEPSVLVTTYVPVDTAPDLERFNFSEVSLFATLREHYDLKINYANKTFRAINASPEDAAILKVEPNFAIQLVETVTYDDKDKPFEYSVSRDRGDLNRFRVLLRYKD</sequence>
<dbReference type="FunFam" id="1.10.10.10:FF:000079">
    <property type="entry name" value="GntR family transcriptional regulator"/>
    <property type="match status" value="1"/>
</dbReference>
<dbReference type="CDD" id="cd07377">
    <property type="entry name" value="WHTH_GntR"/>
    <property type="match status" value="1"/>
</dbReference>
<dbReference type="Proteomes" id="UP000267017">
    <property type="component" value="Unassembled WGS sequence"/>
</dbReference>
<dbReference type="InterPro" id="IPR036388">
    <property type="entry name" value="WH-like_DNA-bd_sf"/>
</dbReference>
<evidence type="ECO:0000256" key="3">
    <source>
        <dbReference type="ARBA" id="ARBA00023163"/>
    </source>
</evidence>
<protein>
    <submittedName>
        <fullName evidence="5">GntR family transcriptional regulator</fullName>
    </submittedName>
</protein>
<evidence type="ECO:0000256" key="1">
    <source>
        <dbReference type="ARBA" id="ARBA00023015"/>
    </source>
</evidence>
<proteinExistence type="predicted"/>
<evidence type="ECO:0000313" key="6">
    <source>
        <dbReference type="Proteomes" id="UP000267017"/>
    </source>
</evidence>
<evidence type="ECO:0000259" key="4">
    <source>
        <dbReference type="PROSITE" id="PS50949"/>
    </source>
</evidence>
<dbReference type="SMART" id="SM00345">
    <property type="entry name" value="HTH_GNTR"/>
    <property type="match status" value="1"/>
</dbReference>
<name>A0A3P3U3L1_9BACL</name>
<dbReference type="Pfam" id="PF07702">
    <property type="entry name" value="UTRA"/>
    <property type="match status" value="1"/>
</dbReference>
<dbReference type="GO" id="GO:0003700">
    <property type="term" value="F:DNA-binding transcription factor activity"/>
    <property type="evidence" value="ECO:0007669"/>
    <property type="project" value="InterPro"/>
</dbReference>
<feature type="domain" description="HTH gntR-type" evidence="4">
    <location>
        <begin position="15"/>
        <end position="83"/>
    </location>
</feature>
<dbReference type="Gene3D" id="1.10.10.10">
    <property type="entry name" value="Winged helix-like DNA-binding domain superfamily/Winged helix DNA-binding domain"/>
    <property type="match status" value="1"/>
</dbReference>
<keyword evidence="2" id="KW-0238">DNA-binding</keyword>
<gene>
    <name evidence="5" type="ORF">EHV15_15295</name>
</gene>
<dbReference type="Gene3D" id="3.40.1410.10">
    <property type="entry name" value="Chorismate lyase-like"/>
    <property type="match status" value="1"/>
</dbReference>
<dbReference type="InterPro" id="IPR000524">
    <property type="entry name" value="Tscrpt_reg_HTH_GntR"/>
</dbReference>
<dbReference type="AlphaFoldDB" id="A0A3P3U3L1"/>
<dbReference type="SMART" id="SM00866">
    <property type="entry name" value="UTRA"/>
    <property type="match status" value="1"/>
</dbReference>
<dbReference type="PANTHER" id="PTHR44846:SF1">
    <property type="entry name" value="MANNOSYL-D-GLYCERATE TRANSPORT_METABOLISM SYSTEM REPRESSOR MNGR-RELATED"/>
    <property type="match status" value="1"/>
</dbReference>
<dbReference type="PRINTS" id="PR00035">
    <property type="entry name" value="HTHGNTR"/>
</dbReference>
<keyword evidence="6" id="KW-1185">Reference proteome</keyword>
<dbReference type="InterPro" id="IPR028978">
    <property type="entry name" value="Chorismate_lyase_/UTRA_dom_sf"/>
</dbReference>
<dbReference type="PROSITE" id="PS50949">
    <property type="entry name" value="HTH_GNTR"/>
    <property type="match status" value="1"/>
</dbReference>
<dbReference type="InterPro" id="IPR036390">
    <property type="entry name" value="WH_DNA-bd_sf"/>
</dbReference>
<dbReference type="PANTHER" id="PTHR44846">
    <property type="entry name" value="MANNOSYL-D-GLYCERATE TRANSPORT/METABOLISM SYSTEM REPRESSOR MNGR-RELATED"/>
    <property type="match status" value="1"/>
</dbReference>
<reference evidence="5 6" key="1">
    <citation type="submission" date="2018-11" db="EMBL/GenBank/DDBJ databases">
        <title>Genome sequencing of Paenibacillus sp. KCOM 3021 (= ChDC PVNT-B20).</title>
        <authorList>
            <person name="Kook J.-K."/>
            <person name="Park S.-N."/>
            <person name="Lim Y.K."/>
        </authorList>
    </citation>
    <scope>NUCLEOTIDE SEQUENCE [LARGE SCALE GENOMIC DNA]</scope>
    <source>
        <strain evidence="5 6">KCOM 3021</strain>
    </source>
</reference>
<organism evidence="5 6">
    <name type="scientific">Paenibacillus oralis</name>
    <dbReference type="NCBI Taxonomy" id="2490856"/>
    <lineage>
        <taxon>Bacteria</taxon>
        <taxon>Bacillati</taxon>
        <taxon>Bacillota</taxon>
        <taxon>Bacilli</taxon>
        <taxon>Bacillales</taxon>
        <taxon>Paenibacillaceae</taxon>
        <taxon>Paenibacillus</taxon>
    </lineage>
</organism>
<dbReference type="Pfam" id="PF00392">
    <property type="entry name" value="GntR"/>
    <property type="match status" value="1"/>
</dbReference>
<evidence type="ECO:0000256" key="2">
    <source>
        <dbReference type="ARBA" id="ARBA00023125"/>
    </source>
</evidence>
<dbReference type="InterPro" id="IPR050679">
    <property type="entry name" value="Bact_HTH_transcr_reg"/>
</dbReference>
<dbReference type="RefSeq" id="WP_128631958.1">
    <property type="nucleotide sequence ID" value="NZ_RRCN01000001.1"/>
</dbReference>
<dbReference type="InterPro" id="IPR011663">
    <property type="entry name" value="UTRA"/>
</dbReference>
<dbReference type="GO" id="GO:0045892">
    <property type="term" value="P:negative regulation of DNA-templated transcription"/>
    <property type="evidence" value="ECO:0007669"/>
    <property type="project" value="TreeGrafter"/>
</dbReference>
<evidence type="ECO:0000313" key="5">
    <source>
        <dbReference type="EMBL" id="RRJ64138.1"/>
    </source>
</evidence>
<accession>A0A3P3U3L1</accession>
<comment type="caution">
    <text evidence="5">The sequence shown here is derived from an EMBL/GenBank/DDBJ whole genome shotgun (WGS) entry which is preliminary data.</text>
</comment>
<dbReference type="GO" id="GO:0003677">
    <property type="term" value="F:DNA binding"/>
    <property type="evidence" value="ECO:0007669"/>
    <property type="project" value="UniProtKB-KW"/>
</dbReference>
<dbReference type="EMBL" id="RRCN01000001">
    <property type="protein sequence ID" value="RRJ64138.1"/>
    <property type="molecule type" value="Genomic_DNA"/>
</dbReference>
<dbReference type="SUPFAM" id="SSF64288">
    <property type="entry name" value="Chorismate lyase-like"/>
    <property type="match status" value="1"/>
</dbReference>
<dbReference type="OrthoDB" id="457376at2"/>
<keyword evidence="1" id="KW-0805">Transcription regulation</keyword>